<dbReference type="OrthoDB" id="2933362at2"/>
<accession>A0A285UCR8</accession>
<dbReference type="AlphaFoldDB" id="A0A285UCR8"/>
<dbReference type="Proteomes" id="UP000219252">
    <property type="component" value="Unassembled WGS sequence"/>
</dbReference>
<protein>
    <submittedName>
        <fullName evidence="2">Uncharacterized protein</fullName>
    </submittedName>
</protein>
<proteinExistence type="predicted"/>
<reference evidence="3" key="1">
    <citation type="submission" date="2017-08" db="EMBL/GenBank/DDBJ databases">
        <authorList>
            <person name="Varghese N."/>
            <person name="Submissions S."/>
        </authorList>
    </citation>
    <scope>NUCLEOTIDE SEQUENCE [LARGE SCALE GENOMIC DNA]</scope>
    <source>
        <strain evidence="3">JC23</strain>
    </source>
</reference>
<evidence type="ECO:0000256" key="1">
    <source>
        <dbReference type="SAM" id="Phobius"/>
    </source>
</evidence>
<organism evidence="2 3">
    <name type="scientific">Ureibacillus acetophenoni</name>
    <dbReference type="NCBI Taxonomy" id="614649"/>
    <lineage>
        <taxon>Bacteria</taxon>
        <taxon>Bacillati</taxon>
        <taxon>Bacillota</taxon>
        <taxon>Bacilli</taxon>
        <taxon>Bacillales</taxon>
        <taxon>Caryophanaceae</taxon>
        <taxon>Ureibacillus</taxon>
    </lineage>
</organism>
<keyword evidence="1" id="KW-1133">Transmembrane helix</keyword>
<dbReference type="EMBL" id="OBQC01000004">
    <property type="protein sequence ID" value="SOC38376.1"/>
    <property type="molecule type" value="Genomic_DNA"/>
</dbReference>
<name>A0A285UCR8_9BACL</name>
<gene>
    <name evidence="2" type="ORF">SAMN05877842_104113</name>
</gene>
<dbReference type="RefSeq" id="WP_097149108.1">
    <property type="nucleotide sequence ID" value="NZ_OBQC01000004.1"/>
</dbReference>
<feature type="transmembrane region" description="Helical" evidence="1">
    <location>
        <begin position="64"/>
        <end position="86"/>
    </location>
</feature>
<sequence>MNDKGVVMNKQTQTNAAATVSFWIAVLGFFLSLLPFVGWVFAPIWMIAILFGMVGLAKGHNRRLAMYGILIGLFTFAFKIVLLQVFV</sequence>
<keyword evidence="1" id="KW-0812">Transmembrane</keyword>
<evidence type="ECO:0000313" key="2">
    <source>
        <dbReference type="EMBL" id="SOC38376.1"/>
    </source>
</evidence>
<evidence type="ECO:0000313" key="3">
    <source>
        <dbReference type="Proteomes" id="UP000219252"/>
    </source>
</evidence>
<keyword evidence="3" id="KW-1185">Reference proteome</keyword>
<feature type="transmembrane region" description="Helical" evidence="1">
    <location>
        <begin position="36"/>
        <end position="57"/>
    </location>
</feature>
<keyword evidence="1" id="KW-0472">Membrane</keyword>